<dbReference type="STRING" id="7897.ENSLACP00000020065"/>
<keyword evidence="1 4" id="KW-0403">Intermediate filament</keyword>
<feature type="region of interest" description="Disordered" evidence="6">
    <location>
        <begin position="434"/>
        <end position="476"/>
    </location>
</feature>
<evidence type="ECO:0000256" key="3">
    <source>
        <dbReference type="ARBA" id="ARBA00061646"/>
    </source>
</evidence>
<dbReference type="Proteomes" id="UP000008672">
    <property type="component" value="Unassembled WGS sequence"/>
</dbReference>
<dbReference type="SUPFAM" id="SSF64593">
    <property type="entry name" value="Intermediate filament protein, coiled coil region"/>
    <property type="match status" value="2"/>
</dbReference>
<dbReference type="InterPro" id="IPR002957">
    <property type="entry name" value="Keratin_I"/>
</dbReference>
<dbReference type="PANTHER" id="PTHR45652">
    <property type="entry name" value="GLIAL FIBRILLARY ACIDIC PROTEIN"/>
    <property type="match status" value="1"/>
</dbReference>
<dbReference type="Pfam" id="PF04732">
    <property type="entry name" value="Filament_head"/>
    <property type="match status" value="1"/>
</dbReference>
<dbReference type="InParanoid" id="H3BDU4"/>
<dbReference type="SMART" id="SM01391">
    <property type="entry name" value="Filament"/>
    <property type="match status" value="1"/>
</dbReference>
<accession>H3BDU4</accession>
<dbReference type="Gene3D" id="1.20.5.500">
    <property type="entry name" value="Single helix bin"/>
    <property type="match status" value="1"/>
</dbReference>
<dbReference type="InterPro" id="IPR006821">
    <property type="entry name" value="Intermed_filament_DNA-bd"/>
</dbReference>
<dbReference type="InterPro" id="IPR050405">
    <property type="entry name" value="Intermediate_filament"/>
</dbReference>
<dbReference type="OMA" id="MDMREGK"/>
<dbReference type="EMBL" id="AFYH01012346">
    <property type="status" value="NOT_ANNOTATED_CDS"/>
    <property type="molecule type" value="Genomic_DNA"/>
</dbReference>
<dbReference type="InterPro" id="IPR018039">
    <property type="entry name" value="IF_conserved"/>
</dbReference>
<evidence type="ECO:0000256" key="1">
    <source>
        <dbReference type="ARBA" id="ARBA00022754"/>
    </source>
</evidence>
<dbReference type="GO" id="GO:0005737">
    <property type="term" value="C:cytoplasm"/>
    <property type="evidence" value="ECO:0007669"/>
    <property type="project" value="TreeGrafter"/>
</dbReference>
<dbReference type="FunFam" id="1.20.5.500:FF:000001">
    <property type="entry name" value="Type II keratin 23"/>
    <property type="match status" value="1"/>
</dbReference>
<proteinExistence type="inferred from homology"/>
<dbReference type="Gene3D" id="1.20.5.1160">
    <property type="entry name" value="Vasodilator-stimulated phosphoprotein"/>
    <property type="match status" value="1"/>
</dbReference>
<evidence type="ECO:0000256" key="4">
    <source>
        <dbReference type="RuleBase" id="RU000685"/>
    </source>
</evidence>
<dbReference type="EMBL" id="AFYH01012345">
    <property type="status" value="NOT_ANNOTATED_CDS"/>
    <property type="molecule type" value="Genomic_DNA"/>
</dbReference>
<dbReference type="GeneTree" id="ENSGT00940000165501"/>
<dbReference type="GO" id="GO:0005200">
    <property type="term" value="F:structural constituent of cytoskeleton"/>
    <property type="evidence" value="ECO:0007669"/>
    <property type="project" value="TreeGrafter"/>
</dbReference>
<sequence>MSYSSDLYSSSYRKIFGDSPRISARISSSPVRASAGYRSQVSFPRSSVVPGTSYRKVTRSSVPLSSIDSFDLSQSTAVSNEFKIIRTNEKEQLQGLNDRFVTYIEKVHHLEQQNKLLEAEVALLRQRQSEPSRLHEIYEQEIRELRSKVEELSHEKNQMQLDCESLADCLQKLKEKYEEETKLREDAEAVLKGYRKDVDDATLARLELEKKVESLLDEIAFLRKVHEEEVADLQTSVQAAQVSVEMDVSKPDLTAALKEIRMQYENLSAKNQQSVEEWYKSKFANFTEATARNSDAMRQAKEEVSEYRRLMQARNLEIESLKNTNDALERQLREMEEVHNAEINNLQETVNQLDSALRTTKGEMARHLREYQDLLNVKMALDIEIAAYRKLLEGEETRLSTVGGGITTMFNPGYSFIPSSLPGTKVFSTSTITVRKSEERSGDTLKESKLSEEEKATTKEDKSPEEEKPAKTPGKN</sequence>
<dbReference type="Gene3D" id="1.20.5.170">
    <property type="match status" value="1"/>
</dbReference>
<dbReference type="FunFam" id="1.20.5.1160:FF:000001">
    <property type="entry name" value="Keratin type II"/>
    <property type="match status" value="1"/>
</dbReference>
<dbReference type="GO" id="GO:0005882">
    <property type="term" value="C:intermediate filament"/>
    <property type="evidence" value="ECO:0007669"/>
    <property type="project" value="UniProtKB-KW"/>
</dbReference>
<dbReference type="Ensembl" id="ENSLACT00000020203.1">
    <property type="protein sequence ID" value="ENSLACP00000020065.1"/>
    <property type="gene ID" value="ENSLACG00000017637.1"/>
</dbReference>
<feature type="coiled-coil region" evidence="5">
    <location>
        <begin position="100"/>
        <end position="225"/>
    </location>
</feature>
<dbReference type="AlphaFoldDB" id="H3BDU4"/>
<evidence type="ECO:0000256" key="6">
    <source>
        <dbReference type="SAM" id="MobiDB-lite"/>
    </source>
</evidence>
<keyword evidence="9" id="KW-1185">Reference proteome</keyword>
<dbReference type="PROSITE" id="PS51842">
    <property type="entry name" value="IF_ROD_2"/>
    <property type="match status" value="1"/>
</dbReference>
<dbReference type="SUPFAM" id="SSF90257">
    <property type="entry name" value="Myosin rod fragments"/>
    <property type="match status" value="1"/>
</dbReference>
<dbReference type="HOGENOM" id="CLU_012560_7_3_1"/>
<evidence type="ECO:0000313" key="9">
    <source>
        <dbReference type="Proteomes" id="UP000008672"/>
    </source>
</evidence>
<evidence type="ECO:0000256" key="2">
    <source>
        <dbReference type="ARBA" id="ARBA00023054"/>
    </source>
</evidence>
<evidence type="ECO:0000259" key="7">
    <source>
        <dbReference type="PROSITE" id="PS51842"/>
    </source>
</evidence>
<dbReference type="InterPro" id="IPR039008">
    <property type="entry name" value="IF_rod_dom"/>
</dbReference>
<dbReference type="Pfam" id="PF00038">
    <property type="entry name" value="Filament"/>
    <property type="match status" value="1"/>
</dbReference>
<feature type="coiled-coil region" evidence="5">
    <location>
        <begin position="257"/>
        <end position="363"/>
    </location>
</feature>
<dbReference type="GeneID" id="102351904"/>
<organism evidence="8 9">
    <name type="scientific">Latimeria chalumnae</name>
    <name type="common">Coelacanth</name>
    <dbReference type="NCBI Taxonomy" id="7897"/>
    <lineage>
        <taxon>Eukaryota</taxon>
        <taxon>Metazoa</taxon>
        <taxon>Chordata</taxon>
        <taxon>Craniata</taxon>
        <taxon>Vertebrata</taxon>
        <taxon>Euteleostomi</taxon>
        <taxon>Coelacanthiformes</taxon>
        <taxon>Coelacanthidae</taxon>
        <taxon>Latimeria</taxon>
    </lineage>
</organism>
<dbReference type="PANTHER" id="PTHR45652:SF13">
    <property type="entry name" value="NEUROFILAMENT LIGHT POLYPEPTIDE"/>
    <property type="match status" value="1"/>
</dbReference>
<comment type="similarity">
    <text evidence="3 4">Belongs to the intermediate filament family.</text>
</comment>
<protein>
    <submittedName>
        <fullName evidence="8">Neuronal intermediate filament family member 1</fullName>
    </submittedName>
</protein>
<dbReference type="PRINTS" id="PR01248">
    <property type="entry name" value="TYPE1KERATIN"/>
</dbReference>
<reference evidence="9" key="1">
    <citation type="submission" date="2011-08" db="EMBL/GenBank/DDBJ databases">
        <title>The draft genome of Latimeria chalumnae.</title>
        <authorList>
            <person name="Di Palma F."/>
            <person name="Alfoldi J."/>
            <person name="Johnson J."/>
            <person name="Berlin A."/>
            <person name="Gnerre S."/>
            <person name="Jaffe D."/>
            <person name="MacCallum I."/>
            <person name="Young S."/>
            <person name="Walker B.J."/>
            <person name="Lander E."/>
            <person name="Lindblad-Toh K."/>
        </authorList>
    </citation>
    <scope>NUCLEOTIDE SEQUENCE [LARGE SCALE GENOMIC DNA]</scope>
    <source>
        <strain evidence="9">Wild caught</strain>
    </source>
</reference>
<evidence type="ECO:0000313" key="8">
    <source>
        <dbReference type="Ensembl" id="ENSLACP00000020065.1"/>
    </source>
</evidence>
<keyword evidence="2 5" id="KW-0175">Coiled coil</keyword>
<dbReference type="GO" id="GO:0045109">
    <property type="term" value="P:intermediate filament organization"/>
    <property type="evidence" value="ECO:0007669"/>
    <property type="project" value="TreeGrafter"/>
</dbReference>
<dbReference type="FunFam" id="1.20.5.170:FF:000002">
    <property type="entry name" value="Type I keratin KA11"/>
    <property type="match status" value="1"/>
</dbReference>
<dbReference type="RefSeq" id="XP_064421324.1">
    <property type="nucleotide sequence ID" value="XM_064565254.1"/>
</dbReference>
<gene>
    <name evidence="8" type="primary">NEFF1</name>
</gene>
<dbReference type="eggNOG" id="ENOG502RAU0">
    <property type="taxonomic scope" value="Eukaryota"/>
</dbReference>
<reference evidence="8" key="2">
    <citation type="submission" date="2025-08" db="UniProtKB">
        <authorList>
            <consortium name="Ensembl"/>
        </authorList>
    </citation>
    <scope>IDENTIFICATION</scope>
</reference>
<evidence type="ECO:0000256" key="5">
    <source>
        <dbReference type="SAM" id="Coils"/>
    </source>
</evidence>
<name>H3BDU4_LATCH</name>
<dbReference type="PROSITE" id="PS00226">
    <property type="entry name" value="IF_ROD_1"/>
    <property type="match status" value="1"/>
</dbReference>
<feature type="compositionally biased region" description="Basic and acidic residues" evidence="6">
    <location>
        <begin position="435"/>
        <end position="470"/>
    </location>
</feature>
<reference evidence="8" key="3">
    <citation type="submission" date="2025-09" db="UniProtKB">
        <authorList>
            <consortium name="Ensembl"/>
        </authorList>
    </citation>
    <scope>IDENTIFICATION</scope>
</reference>
<feature type="domain" description="IF rod" evidence="7">
    <location>
        <begin position="89"/>
        <end position="399"/>
    </location>
</feature>
<dbReference type="CTD" id="321113"/>